<accession>A0ABS9KL69</accession>
<gene>
    <name evidence="4" type="ORF">LZZ85_02235</name>
</gene>
<keyword evidence="2" id="KW-1133">Transmembrane helix</keyword>
<dbReference type="Proteomes" id="UP001165367">
    <property type="component" value="Unassembled WGS sequence"/>
</dbReference>
<keyword evidence="4" id="KW-0418">Kinase</keyword>
<dbReference type="GO" id="GO:0016301">
    <property type="term" value="F:kinase activity"/>
    <property type="evidence" value="ECO:0007669"/>
    <property type="project" value="UniProtKB-KW"/>
</dbReference>
<dbReference type="Pfam" id="PF06580">
    <property type="entry name" value="His_kinase"/>
    <property type="match status" value="1"/>
</dbReference>
<evidence type="ECO:0000256" key="2">
    <source>
        <dbReference type="SAM" id="Phobius"/>
    </source>
</evidence>
<feature type="transmembrane region" description="Helical" evidence="2">
    <location>
        <begin position="84"/>
        <end position="100"/>
    </location>
</feature>
<comment type="caution">
    <text evidence="4">The sequence shown here is derived from an EMBL/GenBank/DDBJ whole genome shotgun (WGS) entry which is preliminary data.</text>
</comment>
<feature type="domain" description="Signal transduction histidine kinase internal region" evidence="3">
    <location>
        <begin position="201"/>
        <end position="278"/>
    </location>
</feature>
<name>A0ABS9KL69_9BACT</name>
<reference evidence="4" key="1">
    <citation type="submission" date="2022-01" db="EMBL/GenBank/DDBJ databases">
        <authorList>
            <person name="Jo J.-H."/>
            <person name="Im W.-T."/>
        </authorList>
    </citation>
    <scope>NUCLEOTIDE SEQUENCE</scope>
    <source>
        <strain evidence="4">NA20</strain>
    </source>
</reference>
<dbReference type="InterPro" id="IPR010559">
    <property type="entry name" value="Sig_transdc_His_kin_internal"/>
</dbReference>
<dbReference type="RefSeq" id="WP_237868297.1">
    <property type="nucleotide sequence ID" value="NZ_JAKLTR010000001.1"/>
</dbReference>
<feature type="coiled-coil region" evidence="1">
    <location>
        <begin position="182"/>
        <end position="211"/>
    </location>
</feature>
<sequence length="385" mass="44833">MNKFLVVDKHLSKLFPNFYIALPKLLKVEKERINIVKGKTENLTEYRVNDLGFRLILIPFFGIAIPLITGLINRQNISNGSVRWSFLYTIMIALVVWQGNRYLHSSLRNYFDWINKPLQKVMVLILSVVFYTVPVSVLLIVGWYELFTNDTVNWQIVSQATLIILIAVIFITHVYETVILVKQSENEMIRNEQLERARAEAELEALKNQIDPHFIFNSLNTLSHLIEEKPARAKQFNDTLADVYRYILQNKARDLVLLRDEIDFLNSYFLLLKIRFEKAVHLEKMIDDAALEHFLLPPICLQLLAENAIKHNEFSEESPLVLSICLENEALVIRNKLQRKELRKPSSRIGLNNLKERYKLTTGKEISISDDQNEFIVKLPVLNLT</sequence>
<dbReference type="InterPro" id="IPR050640">
    <property type="entry name" value="Bact_2-comp_sensor_kinase"/>
</dbReference>
<organism evidence="4 5">
    <name type="scientific">Terrimonas ginsenosidimutans</name>
    <dbReference type="NCBI Taxonomy" id="2908004"/>
    <lineage>
        <taxon>Bacteria</taxon>
        <taxon>Pseudomonadati</taxon>
        <taxon>Bacteroidota</taxon>
        <taxon>Chitinophagia</taxon>
        <taxon>Chitinophagales</taxon>
        <taxon>Chitinophagaceae</taxon>
        <taxon>Terrimonas</taxon>
    </lineage>
</organism>
<proteinExistence type="predicted"/>
<dbReference type="PANTHER" id="PTHR34220:SF7">
    <property type="entry name" value="SENSOR HISTIDINE KINASE YPDA"/>
    <property type="match status" value="1"/>
</dbReference>
<protein>
    <submittedName>
        <fullName evidence="4">Histidine kinase</fullName>
    </submittedName>
</protein>
<keyword evidence="2" id="KW-0472">Membrane</keyword>
<dbReference type="EMBL" id="JAKLTR010000001">
    <property type="protein sequence ID" value="MCG2613072.1"/>
    <property type="molecule type" value="Genomic_DNA"/>
</dbReference>
<feature type="transmembrane region" description="Helical" evidence="2">
    <location>
        <begin position="156"/>
        <end position="181"/>
    </location>
</feature>
<feature type="transmembrane region" description="Helical" evidence="2">
    <location>
        <begin position="121"/>
        <end position="144"/>
    </location>
</feature>
<keyword evidence="5" id="KW-1185">Reference proteome</keyword>
<evidence type="ECO:0000313" key="5">
    <source>
        <dbReference type="Proteomes" id="UP001165367"/>
    </source>
</evidence>
<keyword evidence="2" id="KW-0812">Transmembrane</keyword>
<evidence type="ECO:0000259" key="3">
    <source>
        <dbReference type="Pfam" id="PF06580"/>
    </source>
</evidence>
<feature type="transmembrane region" description="Helical" evidence="2">
    <location>
        <begin position="51"/>
        <end position="72"/>
    </location>
</feature>
<evidence type="ECO:0000313" key="4">
    <source>
        <dbReference type="EMBL" id="MCG2613072.1"/>
    </source>
</evidence>
<dbReference type="PANTHER" id="PTHR34220">
    <property type="entry name" value="SENSOR HISTIDINE KINASE YPDA"/>
    <property type="match status" value="1"/>
</dbReference>
<keyword evidence="1" id="KW-0175">Coiled coil</keyword>
<keyword evidence="4" id="KW-0808">Transferase</keyword>
<evidence type="ECO:0000256" key="1">
    <source>
        <dbReference type="SAM" id="Coils"/>
    </source>
</evidence>